<dbReference type="GO" id="GO:0090273">
    <property type="term" value="P:regulation of somatostatin secretion"/>
    <property type="evidence" value="ECO:0007669"/>
    <property type="project" value="Ensembl"/>
</dbReference>
<evidence type="ECO:0000256" key="22">
    <source>
        <dbReference type="ARBA" id="ARBA00044691"/>
    </source>
</evidence>
<dbReference type="PRINTS" id="PR01333">
    <property type="entry name" value="2POREKCHANEL"/>
</dbReference>
<dbReference type="Proteomes" id="UP000594220">
    <property type="component" value="Unplaced"/>
</dbReference>
<proteinExistence type="inferred from homology"/>
<keyword evidence="5 26" id="KW-0813">Transport</keyword>
<evidence type="ECO:0000256" key="23">
    <source>
        <dbReference type="ARBA" id="ARBA00065989"/>
    </source>
</evidence>
<dbReference type="GO" id="GO:0070092">
    <property type="term" value="P:regulation of glucagon secretion"/>
    <property type="evidence" value="ECO:0007669"/>
    <property type="project" value="Ensembl"/>
</dbReference>
<evidence type="ECO:0000256" key="10">
    <source>
        <dbReference type="ARBA" id="ARBA00022792"/>
    </source>
</evidence>
<keyword evidence="9" id="KW-0479">Metal-binding</keyword>
<feature type="domain" description="Potassium channel" evidence="28">
    <location>
        <begin position="150"/>
        <end position="207"/>
    </location>
</feature>
<evidence type="ECO:0000256" key="25">
    <source>
        <dbReference type="ARBA" id="ARBA00083794"/>
    </source>
</evidence>
<evidence type="ECO:0000256" key="12">
    <source>
        <dbReference type="ARBA" id="ARBA00022826"/>
    </source>
</evidence>
<keyword evidence="16" id="KW-0496">Mitochondrion</keyword>
<evidence type="ECO:0000256" key="17">
    <source>
        <dbReference type="ARBA" id="ARBA00023136"/>
    </source>
</evidence>
<evidence type="ECO:0000256" key="27">
    <source>
        <dbReference type="SAM" id="Phobius"/>
    </source>
</evidence>
<dbReference type="GO" id="GO:0005743">
    <property type="term" value="C:mitochondrial inner membrane"/>
    <property type="evidence" value="ECO:0007669"/>
    <property type="project" value="UniProtKB-SubCell"/>
</dbReference>
<dbReference type="GO" id="GO:0046982">
    <property type="term" value="F:protein heterodimerization activity"/>
    <property type="evidence" value="ECO:0007669"/>
    <property type="project" value="Ensembl"/>
</dbReference>
<feature type="transmembrane region" description="Helical" evidence="27">
    <location>
        <begin position="294"/>
        <end position="320"/>
    </location>
</feature>
<evidence type="ECO:0000256" key="5">
    <source>
        <dbReference type="ARBA" id="ARBA00022448"/>
    </source>
</evidence>
<dbReference type="InterPro" id="IPR003092">
    <property type="entry name" value="2pore_dom_K_chnl_TASK"/>
</dbReference>
<dbReference type="InterPro" id="IPR003280">
    <property type="entry name" value="2pore_dom_K_chnl"/>
</dbReference>
<dbReference type="Ensembl" id="ENSCPRT00005016599.1">
    <property type="protein sequence ID" value="ENSCPRP00005014129.1"/>
    <property type="gene ID" value="ENSCPRG00005009954.1"/>
</dbReference>
<evidence type="ECO:0000256" key="20">
    <source>
        <dbReference type="ARBA" id="ARBA00034430"/>
    </source>
</evidence>
<evidence type="ECO:0000256" key="21">
    <source>
        <dbReference type="ARBA" id="ARBA00044657"/>
    </source>
</evidence>
<keyword evidence="7" id="KW-0633">Potassium transport</keyword>
<evidence type="ECO:0000256" key="18">
    <source>
        <dbReference type="ARBA" id="ARBA00023157"/>
    </source>
</evidence>
<name>A0A7M4ET10_CROPO</name>
<evidence type="ECO:0000256" key="1">
    <source>
        <dbReference type="ARBA" id="ARBA00004448"/>
    </source>
</evidence>
<reference evidence="29" key="2">
    <citation type="submission" date="2025-09" db="UniProtKB">
        <authorList>
            <consortium name="Ensembl"/>
        </authorList>
    </citation>
    <scope>IDENTIFICATION</scope>
</reference>
<dbReference type="PRINTS" id="PR01095">
    <property type="entry name" value="TASKCHANNEL"/>
</dbReference>
<comment type="similarity">
    <text evidence="4 26">Belongs to the two pore domain potassium channel (TC 1.A.1.8) family.</text>
</comment>
<keyword evidence="12" id="KW-0631">Potassium channel</keyword>
<evidence type="ECO:0000313" key="30">
    <source>
        <dbReference type="Proteomes" id="UP000594220"/>
    </source>
</evidence>
<evidence type="ECO:0000259" key="28">
    <source>
        <dbReference type="Pfam" id="PF07885"/>
    </source>
</evidence>
<evidence type="ECO:0000256" key="8">
    <source>
        <dbReference type="ARBA" id="ARBA00022692"/>
    </source>
</evidence>
<dbReference type="GO" id="GO:0005886">
    <property type="term" value="C:plasma membrane"/>
    <property type="evidence" value="ECO:0007669"/>
    <property type="project" value="UniProtKB-SubCell"/>
</dbReference>
<dbReference type="OMA" id="RISEHYI"/>
<evidence type="ECO:0000256" key="7">
    <source>
        <dbReference type="ARBA" id="ARBA00022538"/>
    </source>
</evidence>
<dbReference type="GO" id="GO:0046872">
    <property type="term" value="F:metal ion binding"/>
    <property type="evidence" value="ECO:0007669"/>
    <property type="project" value="UniProtKB-KW"/>
</dbReference>
<keyword evidence="13" id="KW-0630">Potassium</keyword>
<keyword evidence="17 27" id="KW-0472">Membrane</keyword>
<dbReference type="PANTHER" id="PTHR11003">
    <property type="entry name" value="POTASSIUM CHANNEL, SUBFAMILY K"/>
    <property type="match status" value="1"/>
</dbReference>
<feature type="transmembrane region" description="Helical" evidence="27">
    <location>
        <begin position="73"/>
        <end position="97"/>
    </location>
</feature>
<evidence type="ECO:0000256" key="6">
    <source>
        <dbReference type="ARBA" id="ARBA00022475"/>
    </source>
</evidence>
<comment type="subunit">
    <text evidence="23">Homodimer; disulfide-linked. Heterodimer with KCNK17 and KCNK5.</text>
</comment>
<dbReference type="Gene3D" id="1.10.287.70">
    <property type="match status" value="1"/>
</dbReference>
<dbReference type="GeneTree" id="ENSGT00940000159813"/>
<evidence type="ECO:0000256" key="3">
    <source>
        <dbReference type="ARBA" id="ARBA00004651"/>
    </source>
</evidence>
<protein>
    <recommendedName>
        <fullName evidence="25">2P domain potassium channel Talk-1</fullName>
    </recommendedName>
    <alternativeName>
        <fullName evidence="24">TWIK-related alkaline pH-activated K(+) channel 1</fullName>
    </alternativeName>
</protein>
<gene>
    <name evidence="29" type="primary">KCNK16</name>
</gene>
<dbReference type="GO" id="GO:0022841">
    <property type="term" value="F:potassium ion leak channel activity"/>
    <property type="evidence" value="ECO:0007669"/>
    <property type="project" value="TreeGrafter"/>
</dbReference>
<evidence type="ECO:0000256" key="2">
    <source>
        <dbReference type="ARBA" id="ARBA00004477"/>
    </source>
</evidence>
<dbReference type="InterPro" id="IPR013099">
    <property type="entry name" value="K_chnl_dom"/>
</dbReference>
<dbReference type="Pfam" id="PF07885">
    <property type="entry name" value="Ion_trans_2"/>
    <property type="match status" value="2"/>
</dbReference>
<evidence type="ECO:0000313" key="29">
    <source>
        <dbReference type="Ensembl" id="ENSCPRP00005014129.1"/>
    </source>
</evidence>
<evidence type="ECO:0000256" key="24">
    <source>
        <dbReference type="ARBA" id="ARBA00077792"/>
    </source>
</evidence>
<dbReference type="FunFam" id="1.10.287.70:FF:000098">
    <property type="entry name" value="Potassium two pore domain channel subfamily K member 16"/>
    <property type="match status" value="1"/>
</dbReference>
<evidence type="ECO:0000256" key="4">
    <source>
        <dbReference type="ARBA" id="ARBA00006666"/>
    </source>
</evidence>
<dbReference type="GO" id="GO:0015271">
    <property type="term" value="F:outward rectifier potassium channel activity"/>
    <property type="evidence" value="ECO:0007669"/>
    <property type="project" value="Ensembl"/>
</dbReference>
<evidence type="ECO:0000256" key="9">
    <source>
        <dbReference type="ARBA" id="ARBA00022723"/>
    </source>
</evidence>
<keyword evidence="18" id="KW-1015">Disulfide bond</keyword>
<reference evidence="29" key="1">
    <citation type="submission" date="2025-08" db="UniProtKB">
        <authorList>
            <consortium name="Ensembl"/>
        </authorList>
    </citation>
    <scope>IDENTIFICATION</scope>
</reference>
<dbReference type="GO" id="GO:0086011">
    <property type="term" value="P:membrane repolarization during action potential"/>
    <property type="evidence" value="ECO:0007669"/>
    <property type="project" value="Ensembl"/>
</dbReference>
<evidence type="ECO:0000256" key="19">
    <source>
        <dbReference type="ARBA" id="ARBA00023303"/>
    </source>
</evidence>
<dbReference type="GO" id="GO:0030322">
    <property type="term" value="P:stabilization of membrane potential"/>
    <property type="evidence" value="ECO:0007669"/>
    <property type="project" value="TreeGrafter"/>
</dbReference>
<keyword evidence="6" id="KW-1003">Cell membrane</keyword>
<dbReference type="GO" id="GO:0051279">
    <property type="term" value="P:regulation of release of sequestered calcium ion into cytosol"/>
    <property type="evidence" value="ECO:0007669"/>
    <property type="project" value="Ensembl"/>
</dbReference>
<keyword evidence="14 27" id="KW-1133">Transmembrane helix</keyword>
<keyword evidence="10" id="KW-0999">Mitochondrion inner membrane</keyword>
<feature type="transmembrane region" description="Helical" evidence="27">
    <location>
        <begin position="182"/>
        <end position="202"/>
    </location>
</feature>
<dbReference type="GO" id="GO:0005789">
    <property type="term" value="C:endoplasmic reticulum membrane"/>
    <property type="evidence" value="ECO:0007669"/>
    <property type="project" value="UniProtKB-SubCell"/>
</dbReference>
<feature type="transmembrane region" description="Helical" evidence="27">
    <location>
        <begin position="228"/>
        <end position="252"/>
    </location>
</feature>
<feature type="transmembrane region" description="Helical" evidence="27">
    <location>
        <begin position="264"/>
        <end position="282"/>
    </location>
</feature>
<keyword evidence="11" id="KW-0256">Endoplasmic reticulum</keyword>
<keyword evidence="15 26" id="KW-0406">Ion transport</keyword>
<evidence type="ECO:0000256" key="14">
    <source>
        <dbReference type="ARBA" id="ARBA00022989"/>
    </source>
</evidence>
<evidence type="ECO:0000256" key="16">
    <source>
        <dbReference type="ARBA" id="ARBA00023128"/>
    </source>
</evidence>
<organism evidence="29 30">
    <name type="scientific">Crocodylus porosus</name>
    <name type="common">Saltwater crocodile</name>
    <name type="synonym">Estuarine crocodile</name>
    <dbReference type="NCBI Taxonomy" id="8502"/>
    <lineage>
        <taxon>Eukaryota</taxon>
        <taxon>Metazoa</taxon>
        <taxon>Chordata</taxon>
        <taxon>Craniata</taxon>
        <taxon>Vertebrata</taxon>
        <taxon>Euteleostomi</taxon>
        <taxon>Archelosauria</taxon>
        <taxon>Archosauria</taxon>
        <taxon>Crocodylia</taxon>
        <taxon>Longirostres</taxon>
        <taxon>Crocodylidae</taxon>
        <taxon>Crocodylus</taxon>
    </lineage>
</organism>
<accession>A0A7M4ET10</accession>
<dbReference type="AlphaFoldDB" id="A0A7M4ET10"/>
<comment type="catalytic activity">
    <reaction evidence="20">
        <text>K(+)(in) = K(+)(out)</text>
        <dbReference type="Rhea" id="RHEA:29463"/>
        <dbReference type="ChEBI" id="CHEBI:29103"/>
    </reaction>
</comment>
<keyword evidence="19 26" id="KW-0407">Ion channel</keyword>
<evidence type="ECO:0000256" key="13">
    <source>
        <dbReference type="ARBA" id="ARBA00022958"/>
    </source>
</evidence>
<dbReference type="PANTHER" id="PTHR11003:SF104">
    <property type="entry name" value="POTASSIUM CHANNEL SUBFAMILY K MEMBER 16"/>
    <property type="match status" value="1"/>
</dbReference>
<comment type="catalytic activity">
    <reaction evidence="22">
        <text>Cs(+)(in) = Cs(+)(out)</text>
        <dbReference type="Rhea" id="RHEA:78555"/>
        <dbReference type="ChEBI" id="CHEBI:49547"/>
    </reaction>
</comment>
<keyword evidence="30" id="KW-1185">Reference proteome</keyword>
<dbReference type="GO" id="GO:0032469">
    <property type="term" value="P:endoplasmic reticulum calcium ion homeostasis"/>
    <property type="evidence" value="ECO:0007669"/>
    <property type="project" value="Ensembl"/>
</dbReference>
<keyword evidence="8 26" id="KW-0812">Transmembrane</keyword>
<dbReference type="GO" id="GO:0042802">
    <property type="term" value="F:identical protein binding"/>
    <property type="evidence" value="ECO:0007669"/>
    <property type="project" value="Ensembl"/>
</dbReference>
<evidence type="ECO:0000256" key="15">
    <source>
        <dbReference type="ARBA" id="ARBA00023065"/>
    </source>
</evidence>
<comment type="subcellular location">
    <subcellularLocation>
        <location evidence="3">Cell membrane</location>
        <topology evidence="3">Multi-pass membrane protein</topology>
    </subcellularLocation>
    <subcellularLocation>
        <location evidence="2">Endoplasmic reticulum membrane</location>
        <topology evidence="2">Multi-pass membrane protein</topology>
    </subcellularLocation>
    <subcellularLocation>
        <location evidence="1">Mitochondrion inner membrane</location>
        <topology evidence="1">Multi-pass membrane protein</topology>
    </subcellularLocation>
</comment>
<dbReference type="SUPFAM" id="SSF81324">
    <property type="entry name" value="Voltage-gated potassium channels"/>
    <property type="match status" value="2"/>
</dbReference>
<dbReference type="GO" id="GO:0098900">
    <property type="term" value="P:regulation of action potential"/>
    <property type="evidence" value="ECO:0007669"/>
    <property type="project" value="Ensembl"/>
</dbReference>
<sequence length="356" mass="40086">MKTVCISCISYRPDTLKLFEHSLHSDSWKRDRVIPSCLGQSASPNINLVSTQQGQLRPRGNSMPHLMVCNRQISWTLTLVLGYLFYLLLGAMVFQLLEKQAEAQSRDQFQLEKLKFLENYTCLDKQALEQFVQVIMEAWEKGVNPEGNSTNPSNWDFSNSFFFAGTVVTTIGYGNLAPSTVAGQVFCVFYALFGVPLNLAFLNQLGKGLNAHLITLERWVHKPGRAQVVQTLAIALFLVTGTLLFLVFPPMIFSYVEGWSYGEGFYFTFITLSTIGFGDYVVGTDPNKRYISIYRSLAAIWIVFSLAWLALVFNLGAVLMEKFLQLKWPKSDQGTAEEAVTKLEDESAQPRIHIPS</sequence>
<feature type="domain" description="Potassium channel" evidence="28">
    <location>
        <begin position="239"/>
        <end position="320"/>
    </location>
</feature>
<dbReference type="GO" id="GO:0061178">
    <property type="term" value="P:regulation of insulin secretion involved in cellular response to glucose stimulus"/>
    <property type="evidence" value="ECO:0007669"/>
    <property type="project" value="Ensembl"/>
</dbReference>
<evidence type="ECO:0000256" key="11">
    <source>
        <dbReference type="ARBA" id="ARBA00022824"/>
    </source>
</evidence>
<evidence type="ECO:0000256" key="26">
    <source>
        <dbReference type="RuleBase" id="RU003857"/>
    </source>
</evidence>
<comment type="catalytic activity">
    <reaction evidence="21">
        <text>Rb(+)(in) = Rb(+)(out)</text>
        <dbReference type="Rhea" id="RHEA:78547"/>
        <dbReference type="ChEBI" id="CHEBI:49847"/>
    </reaction>
</comment>